<reference evidence="2" key="1">
    <citation type="journal article" date="2023" name="bioRxiv">
        <title>Improved chromosome-level genome assembly for marigold (Tagetes erecta).</title>
        <authorList>
            <person name="Jiang F."/>
            <person name="Yuan L."/>
            <person name="Wang S."/>
            <person name="Wang H."/>
            <person name="Xu D."/>
            <person name="Wang A."/>
            <person name="Fan W."/>
        </authorList>
    </citation>
    <scope>NUCLEOTIDE SEQUENCE</scope>
    <source>
        <strain evidence="2">WSJ</strain>
        <tissue evidence="2">Leaf</tissue>
    </source>
</reference>
<protein>
    <submittedName>
        <fullName evidence="2">Uncharacterized protein</fullName>
    </submittedName>
</protein>
<evidence type="ECO:0000256" key="1">
    <source>
        <dbReference type="SAM" id="MobiDB-lite"/>
    </source>
</evidence>
<dbReference type="AlphaFoldDB" id="A0AAD8NM94"/>
<dbReference type="Proteomes" id="UP001229421">
    <property type="component" value="Unassembled WGS sequence"/>
</dbReference>
<comment type="caution">
    <text evidence="2">The sequence shown here is derived from an EMBL/GenBank/DDBJ whole genome shotgun (WGS) entry which is preliminary data.</text>
</comment>
<dbReference type="EMBL" id="JAUHHV010000009">
    <property type="protein sequence ID" value="KAK1413521.1"/>
    <property type="molecule type" value="Genomic_DNA"/>
</dbReference>
<feature type="compositionally biased region" description="Basic and acidic residues" evidence="1">
    <location>
        <begin position="30"/>
        <end position="39"/>
    </location>
</feature>
<proteinExistence type="predicted"/>
<accession>A0AAD8NM94</accession>
<sequence>MEGEGSNLVENRNNSALATPSSHLLPGRQPHVEETRSCEDPVPTSLSSIEIMNLVFGVKPECQYNVGLYDYDDDIMGKMERIMSTYRGRKTEVDWERVFMDLLENPSAAAAYGTGAEWEVGNRSCGYDEEIIAQLSGMMDAYMDRINEVDWERVLKDLSANPSAAAAAFGNKAEWEDNYLLFDYDEGSKVGVKRKRPCEDLAEKPTATAAASGNLVASSQQEEDYKVLT</sequence>
<evidence type="ECO:0000313" key="3">
    <source>
        <dbReference type="Proteomes" id="UP001229421"/>
    </source>
</evidence>
<name>A0AAD8NM94_TARER</name>
<gene>
    <name evidence="2" type="ORF">QVD17_35296</name>
</gene>
<feature type="compositionally biased region" description="Polar residues" evidence="1">
    <location>
        <begin position="209"/>
        <end position="220"/>
    </location>
</feature>
<keyword evidence="3" id="KW-1185">Reference proteome</keyword>
<evidence type="ECO:0000313" key="2">
    <source>
        <dbReference type="EMBL" id="KAK1413521.1"/>
    </source>
</evidence>
<feature type="region of interest" description="Disordered" evidence="1">
    <location>
        <begin position="203"/>
        <end position="229"/>
    </location>
</feature>
<organism evidence="2 3">
    <name type="scientific">Tagetes erecta</name>
    <name type="common">African marigold</name>
    <dbReference type="NCBI Taxonomy" id="13708"/>
    <lineage>
        <taxon>Eukaryota</taxon>
        <taxon>Viridiplantae</taxon>
        <taxon>Streptophyta</taxon>
        <taxon>Embryophyta</taxon>
        <taxon>Tracheophyta</taxon>
        <taxon>Spermatophyta</taxon>
        <taxon>Magnoliopsida</taxon>
        <taxon>eudicotyledons</taxon>
        <taxon>Gunneridae</taxon>
        <taxon>Pentapetalae</taxon>
        <taxon>asterids</taxon>
        <taxon>campanulids</taxon>
        <taxon>Asterales</taxon>
        <taxon>Asteraceae</taxon>
        <taxon>Asteroideae</taxon>
        <taxon>Heliantheae alliance</taxon>
        <taxon>Tageteae</taxon>
        <taxon>Tagetes</taxon>
    </lineage>
</organism>
<feature type="region of interest" description="Disordered" evidence="1">
    <location>
        <begin position="16"/>
        <end position="42"/>
    </location>
</feature>